<evidence type="ECO:0000313" key="2">
    <source>
        <dbReference type="Proteomes" id="UP000308330"/>
    </source>
</evidence>
<organism evidence="1 2">
    <name type="scientific">Lysinibacillus tabacifolii</name>
    <dbReference type="NCBI Taxonomy" id="1173107"/>
    <lineage>
        <taxon>Bacteria</taxon>
        <taxon>Bacillati</taxon>
        <taxon>Bacillota</taxon>
        <taxon>Bacilli</taxon>
        <taxon>Bacillales</taxon>
        <taxon>Bacillaceae</taxon>
        <taxon>Lysinibacillus</taxon>
    </lineage>
</organism>
<dbReference type="Proteomes" id="UP000308330">
    <property type="component" value="Unassembled WGS sequence"/>
</dbReference>
<dbReference type="RefSeq" id="WP_108029915.1">
    <property type="nucleotide sequence ID" value="NZ_PYUE01000002.1"/>
</dbReference>
<gene>
    <name evidence="1" type="ORF">FC748_01130</name>
</gene>
<sequence>MAFEFKEVKQLAENLKELTITTEKIHKKVAERVAQIAIKKVKMLTPVDNNGFRDNWKFHIVKEGNNFIIIIYNQLEYPIFVEKRHSVMTGRTAGFVDGQYILKLTEQEMEHLIPQMWEHEIEKEWGRKMGG</sequence>
<accession>A0ABY2T208</accession>
<dbReference type="InterPro" id="IPR010064">
    <property type="entry name" value="HK97-gp10_tail"/>
</dbReference>
<keyword evidence="2" id="KW-1185">Reference proteome</keyword>
<dbReference type="Pfam" id="PF04883">
    <property type="entry name" value="HK97-gp10_like"/>
    <property type="match status" value="1"/>
</dbReference>
<proteinExistence type="predicted"/>
<reference evidence="1 2" key="1">
    <citation type="submission" date="2019-04" db="EMBL/GenBank/DDBJ databases">
        <title>Lysinibacillus genome sequencing.</title>
        <authorList>
            <person name="Dunlap C."/>
        </authorList>
    </citation>
    <scope>NUCLEOTIDE SEQUENCE [LARGE SCALE GENOMIC DNA]</scope>
    <source>
        <strain evidence="1 2">KCTC 33042</strain>
    </source>
</reference>
<dbReference type="EMBL" id="SZPT01000001">
    <property type="protein sequence ID" value="TKI49856.1"/>
    <property type="molecule type" value="Genomic_DNA"/>
</dbReference>
<comment type="caution">
    <text evidence="1">The sequence shown here is derived from an EMBL/GenBank/DDBJ whole genome shotgun (WGS) entry which is preliminary data.</text>
</comment>
<evidence type="ECO:0000313" key="1">
    <source>
        <dbReference type="EMBL" id="TKI49856.1"/>
    </source>
</evidence>
<protein>
    <submittedName>
        <fullName evidence="1">HK97 gp10 family phage protein</fullName>
    </submittedName>
</protein>
<name>A0ABY2T208_9BACI</name>